<protein>
    <submittedName>
        <fullName evidence="2">VCBS repeat-containing protein</fullName>
    </submittedName>
</protein>
<organism evidence="2 3">
    <name type="scientific">Geoalkalibacter halelectricus</name>
    <dbReference type="NCBI Taxonomy" id="2847045"/>
    <lineage>
        <taxon>Bacteria</taxon>
        <taxon>Pseudomonadati</taxon>
        <taxon>Thermodesulfobacteriota</taxon>
        <taxon>Desulfuromonadia</taxon>
        <taxon>Desulfuromonadales</taxon>
        <taxon>Geoalkalibacteraceae</taxon>
        <taxon>Geoalkalibacter</taxon>
    </lineage>
</organism>
<reference evidence="2" key="1">
    <citation type="journal article" date="2022" name="Environ. Microbiol.">
        <title>Geoalkalibacter halelectricus SAP #1 sp. nov. possessing extracellular electron transfer and mineral#reducing capabilities from a haloalkaline environment.</title>
        <authorList>
            <person name="Yadav S."/>
            <person name="Singh R."/>
            <person name="Sundharam S.S."/>
            <person name="Chaudhary S."/>
            <person name="Krishnamurthi S."/>
            <person name="Patil S.A."/>
        </authorList>
    </citation>
    <scope>NUCLEOTIDE SEQUENCE</scope>
    <source>
        <strain evidence="2">SAP-1</strain>
    </source>
</reference>
<dbReference type="EMBL" id="CP092109">
    <property type="protein sequence ID" value="UWZ80330.1"/>
    <property type="molecule type" value="Genomic_DNA"/>
</dbReference>
<dbReference type="InterPro" id="IPR028994">
    <property type="entry name" value="Integrin_alpha_N"/>
</dbReference>
<keyword evidence="3" id="KW-1185">Reference proteome</keyword>
<feature type="signal peptide" evidence="1">
    <location>
        <begin position="1"/>
        <end position="23"/>
    </location>
</feature>
<evidence type="ECO:0000313" key="2">
    <source>
        <dbReference type="EMBL" id="UWZ80330.1"/>
    </source>
</evidence>
<evidence type="ECO:0000256" key="1">
    <source>
        <dbReference type="SAM" id="SignalP"/>
    </source>
</evidence>
<name>A0ABY5ZR33_9BACT</name>
<keyword evidence="1" id="KW-0732">Signal</keyword>
<dbReference type="Proteomes" id="UP001060414">
    <property type="component" value="Chromosome"/>
</dbReference>
<accession>A0ABY5ZR33</accession>
<gene>
    <name evidence="2" type="ORF">L9S41_02745</name>
</gene>
<sequence length="582" mass="62811">MKYLRLAFLSLVLVALAVVPAAADVFERLQKDFTPLSGVVIMPVDGEFLIDLDAARGVAPGDLFAVVRTGERIVHPVSGEVIGTLDDAKAVLRVTRVRSGYSYAVPVGDAAAINRGDKIRRFEHLSALFWDYTDQGESYFQQLREALPVLDWQAYDAAQARRPATPEAPLKFDAHLAFVARPGALDVLGPGGQVMHSYPLVAAAPSAVAMPQPVAATPVPVPVPAAPVATPAAPGIVAAPVPTAAGIQRAQQQQWEGVWITAEIDGTPVGMEVTDLTGDGRNEVAVLFHDRLEVGRLEGRDYHTLATLNFDGMERSLAISAADLDGNGRNELYITAVRNGQLASRVVVLEGNLLHIAQSNIPWYLRSVQWLDEGRILLAQRMGGLEHDFTGSIFRVRLTGGQLSEGPAMATPRNLDLFGFVPFAGRDGATLFARLNPVDRLQVLNADGRVLWESSRRFGGSEVYFERLSPAAGTAQDIREVLIHPDLGIGPAGEILVPLSEGRRVSIRIRGLGPSRLVAMQPEGSLLREVWHTQPQDGYLVNFRLADVTGDGRAEIVQTVTFSRPLMAGSGRAAVVVYELHP</sequence>
<dbReference type="SUPFAM" id="SSF69318">
    <property type="entry name" value="Integrin alpha N-terminal domain"/>
    <property type="match status" value="1"/>
</dbReference>
<feature type="chain" id="PRO_5046407836" evidence="1">
    <location>
        <begin position="24"/>
        <end position="582"/>
    </location>
</feature>
<dbReference type="RefSeq" id="WP_260748687.1">
    <property type="nucleotide sequence ID" value="NZ_CP092109.1"/>
</dbReference>
<proteinExistence type="predicted"/>
<evidence type="ECO:0000313" key="3">
    <source>
        <dbReference type="Proteomes" id="UP001060414"/>
    </source>
</evidence>